<feature type="compositionally biased region" description="Polar residues" evidence="1">
    <location>
        <begin position="302"/>
        <end position="322"/>
    </location>
</feature>
<dbReference type="SUPFAM" id="SSF46934">
    <property type="entry name" value="UBA-like"/>
    <property type="match status" value="1"/>
</dbReference>
<dbReference type="InterPro" id="IPR000626">
    <property type="entry name" value="Ubiquitin-like_dom"/>
</dbReference>
<evidence type="ECO:0000313" key="5">
    <source>
        <dbReference type="Proteomes" id="UP000728185"/>
    </source>
</evidence>
<feature type="region of interest" description="Disordered" evidence="1">
    <location>
        <begin position="191"/>
        <end position="210"/>
    </location>
</feature>
<dbReference type="GO" id="GO:0031593">
    <property type="term" value="F:polyubiquitin modification-dependent protein binding"/>
    <property type="evidence" value="ECO:0007669"/>
    <property type="project" value="TreeGrafter"/>
</dbReference>
<dbReference type="PROSITE" id="PS50053">
    <property type="entry name" value="UBIQUITIN_2"/>
    <property type="match status" value="1"/>
</dbReference>
<dbReference type="GO" id="GO:0005829">
    <property type="term" value="C:cytosol"/>
    <property type="evidence" value="ECO:0007669"/>
    <property type="project" value="TreeGrafter"/>
</dbReference>
<dbReference type="PROSITE" id="PS50030">
    <property type="entry name" value="UBA"/>
    <property type="match status" value="1"/>
</dbReference>
<sequence length="397" mass="43357">MSHLRVKVARLDEPENMDTVYIKEFDPNETVDSLYPKILNSNESQDALDIQCIYCGEILEASKRLSDYDIDTHSVLQFLIRTKPRIVEPHRASGNVRSNEISQLLNRLMLITRGGRLAKVVSLLCQQDYLDHAIVNDPRLGQDVLAYSVMRDSKMLNTLLRNRNSLEKFLNDHPCTVSVIQSAVQSVLRSNENPCLGHSSTTIPSTTTLRPFSEDYTIDQEQENDTEDDNLAESGHQDLDVPMSNEMDVSNASVERSVPSDLVVTSSSSGVSTRVSRHQLQAAIAQAQGFLTTGRSGGSGPQLFTSASASANTHGPSNGSRITSDALSQALASAASSLRPFSQETPTVTETPTNAEDCWAAQLAQLAEMGFTDQVTARQVLEATNGDLSLAIQLLFG</sequence>
<dbReference type="Proteomes" id="UP000728185">
    <property type="component" value="Unassembled WGS sequence"/>
</dbReference>
<dbReference type="InterPro" id="IPR047878">
    <property type="entry name" value="UBL7_UBA"/>
</dbReference>
<feature type="domain" description="Ubiquitin-like" evidence="3">
    <location>
        <begin position="4"/>
        <end position="81"/>
    </location>
</feature>
<evidence type="ECO:0000313" key="4">
    <source>
        <dbReference type="EMBL" id="KAA0191663.1"/>
    </source>
</evidence>
<feature type="region of interest" description="Disordered" evidence="1">
    <location>
        <begin position="294"/>
        <end position="322"/>
    </location>
</feature>
<comment type="caution">
    <text evidence="4">The sequence shown here is derived from an EMBL/GenBank/DDBJ whole genome shotgun (WGS) entry which is preliminary data.</text>
</comment>
<organism evidence="4 5">
    <name type="scientific">Fasciolopsis buskii</name>
    <dbReference type="NCBI Taxonomy" id="27845"/>
    <lineage>
        <taxon>Eukaryota</taxon>
        <taxon>Metazoa</taxon>
        <taxon>Spiralia</taxon>
        <taxon>Lophotrochozoa</taxon>
        <taxon>Platyhelminthes</taxon>
        <taxon>Trematoda</taxon>
        <taxon>Digenea</taxon>
        <taxon>Plagiorchiida</taxon>
        <taxon>Echinostomata</taxon>
        <taxon>Echinostomatoidea</taxon>
        <taxon>Fasciolidae</taxon>
        <taxon>Fasciolopsis</taxon>
    </lineage>
</organism>
<dbReference type="AlphaFoldDB" id="A0A8E0RRT7"/>
<evidence type="ECO:0000259" key="3">
    <source>
        <dbReference type="PROSITE" id="PS50053"/>
    </source>
</evidence>
<reference evidence="4" key="1">
    <citation type="submission" date="2019-05" db="EMBL/GenBank/DDBJ databases">
        <title>Annotation for the trematode Fasciolopsis buski.</title>
        <authorList>
            <person name="Choi Y.-J."/>
        </authorList>
    </citation>
    <scope>NUCLEOTIDE SEQUENCE</scope>
    <source>
        <strain evidence="4">HT</strain>
        <tissue evidence="4">Whole worm</tissue>
    </source>
</reference>
<dbReference type="InterPro" id="IPR015496">
    <property type="entry name" value="Ubiquilin"/>
</dbReference>
<evidence type="ECO:0008006" key="6">
    <source>
        <dbReference type="Google" id="ProtNLM"/>
    </source>
</evidence>
<dbReference type="PANTHER" id="PTHR10677:SF3">
    <property type="entry name" value="FI07626P-RELATED"/>
    <property type="match status" value="1"/>
</dbReference>
<dbReference type="CDD" id="cd14326">
    <property type="entry name" value="UBA_UBL7"/>
    <property type="match status" value="1"/>
</dbReference>
<gene>
    <name evidence="4" type="ORF">FBUS_01352</name>
</gene>
<dbReference type="InterPro" id="IPR009060">
    <property type="entry name" value="UBA-like_sf"/>
</dbReference>
<dbReference type="OrthoDB" id="10016665at2759"/>
<dbReference type="Gene3D" id="1.10.8.10">
    <property type="entry name" value="DNA helicase RuvA subunit, C-terminal domain"/>
    <property type="match status" value="1"/>
</dbReference>
<dbReference type="Gene3D" id="3.10.20.90">
    <property type="entry name" value="Phosphatidylinositol 3-kinase Catalytic Subunit, Chain A, domain 1"/>
    <property type="match status" value="1"/>
</dbReference>
<feature type="domain" description="UBA" evidence="2">
    <location>
        <begin position="352"/>
        <end position="397"/>
    </location>
</feature>
<feature type="compositionally biased region" description="Acidic residues" evidence="1">
    <location>
        <begin position="221"/>
        <end position="231"/>
    </location>
</feature>
<dbReference type="Pfam" id="PF00627">
    <property type="entry name" value="UBA"/>
    <property type="match status" value="1"/>
</dbReference>
<evidence type="ECO:0000256" key="1">
    <source>
        <dbReference type="SAM" id="MobiDB-lite"/>
    </source>
</evidence>
<dbReference type="EMBL" id="LUCM01006193">
    <property type="protein sequence ID" value="KAA0191663.1"/>
    <property type="molecule type" value="Genomic_DNA"/>
</dbReference>
<dbReference type="InterPro" id="IPR029071">
    <property type="entry name" value="Ubiquitin-like_domsf"/>
</dbReference>
<name>A0A8E0RRT7_9TREM</name>
<accession>A0A8E0RRT7</accession>
<protein>
    <recommendedName>
        <fullName evidence="6">UBA domain-containing protein</fullName>
    </recommendedName>
</protein>
<dbReference type="SUPFAM" id="SSF54236">
    <property type="entry name" value="Ubiquitin-like"/>
    <property type="match status" value="1"/>
</dbReference>
<feature type="region of interest" description="Disordered" evidence="1">
    <location>
        <begin position="221"/>
        <end position="243"/>
    </location>
</feature>
<dbReference type="PANTHER" id="PTHR10677">
    <property type="entry name" value="UBIQUILIN"/>
    <property type="match status" value="1"/>
</dbReference>
<proteinExistence type="predicted"/>
<dbReference type="SMART" id="SM00165">
    <property type="entry name" value="UBA"/>
    <property type="match status" value="1"/>
</dbReference>
<dbReference type="GO" id="GO:0006511">
    <property type="term" value="P:ubiquitin-dependent protein catabolic process"/>
    <property type="evidence" value="ECO:0007669"/>
    <property type="project" value="TreeGrafter"/>
</dbReference>
<dbReference type="InterPro" id="IPR015940">
    <property type="entry name" value="UBA"/>
</dbReference>
<evidence type="ECO:0000259" key="2">
    <source>
        <dbReference type="PROSITE" id="PS50030"/>
    </source>
</evidence>
<keyword evidence="5" id="KW-1185">Reference proteome</keyword>